<sequence length="259" mass="28580">MAHIDHHSRGRIRLAHLGKPVGTPSHDSLLRHLYARRSKRGTGLADEPPLYVGRVFRGITGPLASGLCDSERMQLRQRGCGDSALDLHPIRASGLSRVSRMGHPVHGLVRLGLCGIACLGLSACAQWTPGWLEKPKIIAPAPVETITYAAQPRLGSSWQYRQPQPGLVHMIGKRMPTIVDTPMPGPYVPRLSKIPQETMPYPEKKPFQIPQSWFQSGKKTATTAQVNPWHCQPAKLPCGKVGADYWACTKKKNMKEAEK</sequence>
<evidence type="ECO:0000313" key="2">
    <source>
        <dbReference type="Proteomes" id="UP000315403"/>
    </source>
</evidence>
<proteinExistence type="predicted"/>
<dbReference type="Proteomes" id="UP000315403">
    <property type="component" value="Unassembled WGS sequence"/>
</dbReference>
<accession>A0A543Q6G7</accession>
<protein>
    <submittedName>
        <fullName evidence="1">Uncharacterized protein</fullName>
    </submittedName>
</protein>
<dbReference type="AlphaFoldDB" id="A0A543Q6G7"/>
<dbReference type="EMBL" id="SZUV01000001">
    <property type="protein sequence ID" value="TQN51908.1"/>
    <property type="molecule type" value="Genomic_DNA"/>
</dbReference>
<reference evidence="1 2" key="1">
    <citation type="submission" date="2019-03" db="EMBL/GenBank/DDBJ databases">
        <title>New insights into Acidothiobacillus thiooxidans sulfur metabolism through coupled gene expression, solution geochemistry, microscopy and spectroscopy analyses.</title>
        <authorList>
            <person name="Camacho D."/>
            <person name="Frazao R."/>
            <person name="Fouillen A."/>
            <person name="Nanci A."/>
            <person name="Lang B.F."/>
            <person name="Apte S.C."/>
            <person name="Baron C."/>
            <person name="Warren L.A."/>
        </authorList>
    </citation>
    <scope>NUCLEOTIDE SEQUENCE [LARGE SCALE GENOMIC DNA]</scope>
    <source>
        <strain evidence="1 2">ATCC 19377</strain>
    </source>
</reference>
<name>A0A543Q6G7_ACITH</name>
<comment type="caution">
    <text evidence="1">The sequence shown here is derived from an EMBL/GenBank/DDBJ whole genome shotgun (WGS) entry which is preliminary data.</text>
</comment>
<organism evidence="1 2">
    <name type="scientific">Acidithiobacillus thiooxidans ATCC 19377</name>
    <dbReference type="NCBI Taxonomy" id="637390"/>
    <lineage>
        <taxon>Bacteria</taxon>
        <taxon>Pseudomonadati</taxon>
        <taxon>Pseudomonadota</taxon>
        <taxon>Acidithiobacillia</taxon>
        <taxon>Acidithiobacillales</taxon>
        <taxon>Acidithiobacillaceae</taxon>
        <taxon>Acidithiobacillus</taxon>
    </lineage>
</organism>
<gene>
    <name evidence="1" type="ORF">DLNHIDIE_01789</name>
</gene>
<evidence type="ECO:0000313" key="1">
    <source>
        <dbReference type="EMBL" id="TQN51908.1"/>
    </source>
</evidence>